<dbReference type="GO" id="GO:0006446">
    <property type="term" value="P:regulation of translational initiation"/>
    <property type="evidence" value="ECO:0007669"/>
    <property type="project" value="TreeGrafter"/>
</dbReference>
<evidence type="ECO:0000256" key="1">
    <source>
        <dbReference type="ARBA" id="ARBA00007665"/>
    </source>
</evidence>
<dbReference type="PANTHER" id="PTHR16301:SF20">
    <property type="entry name" value="IMPACT FAMILY MEMBER YIGZ"/>
    <property type="match status" value="1"/>
</dbReference>
<dbReference type="GO" id="GO:0005737">
    <property type="term" value="C:cytoplasm"/>
    <property type="evidence" value="ECO:0007669"/>
    <property type="project" value="TreeGrafter"/>
</dbReference>
<dbReference type="InterPro" id="IPR015269">
    <property type="entry name" value="UPF0029_Impact_C"/>
</dbReference>
<gene>
    <name evidence="4" type="ORF">IAC53_07780</name>
</gene>
<evidence type="ECO:0000313" key="5">
    <source>
        <dbReference type="Proteomes" id="UP000824071"/>
    </source>
</evidence>
<organism evidence="4 5">
    <name type="scientific">Candidatus Fimenecus excrementigallinarum</name>
    <dbReference type="NCBI Taxonomy" id="2840816"/>
    <lineage>
        <taxon>Bacteria</taxon>
        <taxon>Bacillati</taxon>
        <taxon>Bacillota</taxon>
        <taxon>Clostridia</taxon>
        <taxon>Candidatus Fimenecus</taxon>
    </lineage>
</organism>
<dbReference type="InterPro" id="IPR020568">
    <property type="entry name" value="Ribosomal_Su5_D2-typ_SF"/>
</dbReference>
<evidence type="ECO:0000259" key="3">
    <source>
        <dbReference type="Pfam" id="PF09186"/>
    </source>
</evidence>
<reference evidence="4" key="1">
    <citation type="submission" date="2020-10" db="EMBL/GenBank/DDBJ databases">
        <authorList>
            <person name="Gilroy R."/>
        </authorList>
    </citation>
    <scope>NUCLEOTIDE SEQUENCE</scope>
    <source>
        <strain evidence="4">ChiGjej1B1-19959</strain>
    </source>
</reference>
<proteinExistence type="inferred from homology"/>
<dbReference type="InterPro" id="IPR001498">
    <property type="entry name" value="Impact_N"/>
</dbReference>
<evidence type="ECO:0000313" key="4">
    <source>
        <dbReference type="EMBL" id="HIU36486.1"/>
    </source>
</evidence>
<dbReference type="InterPro" id="IPR035647">
    <property type="entry name" value="EFG_III/V"/>
</dbReference>
<comment type="similarity">
    <text evidence="1">Belongs to the IMPACT family.</text>
</comment>
<dbReference type="Gene3D" id="3.30.230.30">
    <property type="entry name" value="Impact, N-terminal domain"/>
    <property type="match status" value="1"/>
</dbReference>
<dbReference type="InterPro" id="IPR036956">
    <property type="entry name" value="Impact_N_sf"/>
</dbReference>
<dbReference type="AlphaFoldDB" id="A0A9D1IGX9"/>
<sequence length="206" mass="22745">MPDGYLTVKRFAEAEFTEKRSRFIGAVMPADTLPEVEAFLDSVRKTHRDARHNVFAYRLLTGAKRCSDDGEPQGTGGMPVLNVLEKAQVTNAVLVVTRYFGGVLLGAGGLVRAYSHTAHLALEKAGIAVMEKQALVRVETDYAFHEKLEAFAENFGAKITDTRFTERVTVFFVMPLADFAPFCAQLFDFSAGKVKAEKIGEKFAEK</sequence>
<dbReference type="Gene3D" id="3.30.70.240">
    <property type="match status" value="1"/>
</dbReference>
<comment type="caution">
    <text evidence="4">The sequence shown here is derived from an EMBL/GenBank/DDBJ whole genome shotgun (WGS) entry which is preliminary data.</text>
</comment>
<dbReference type="InterPro" id="IPR020569">
    <property type="entry name" value="UPF0029_Impact_CS"/>
</dbReference>
<dbReference type="InterPro" id="IPR023582">
    <property type="entry name" value="Impact"/>
</dbReference>
<dbReference type="SUPFAM" id="SSF54980">
    <property type="entry name" value="EF-G C-terminal domain-like"/>
    <property type="match status" value="1"/>
</dbReference>
<accession>A0A9D1IGX9</accession>
<evidence type="ECO:0000259" key="2">
    <source>
        <dbReference type="Pfam" id="PF01205"/>
    </source>
</evidence>
<name>A0A9D1IGX9_9FIRM</name>
<protein>
    <submittedName>
        <fullName evidence="4">YigZ family protein</fullName>
    </submittedName>
</protein>
<dbReference type="Pfam" id="PF01205">
    <property type="entry name" value="Impact_N"/>
    <property type="match status" value="1"/>
</dbReference>
<feature type="domain" description="UPF0029" evidence="3">
    <location>
        <begin position="139"/>
        <end position="193"/>
    </location>
</feature>
<dbReference type="PROSITE" id="PS00910">
    <property type="entry name" value="UPF0029"/>
    <property type="match status" value="1"/>
</dbReference>
<dbReference type="Pfam" id="PF09186">
    <property type="entry name" value="DUF1949"/>
    <property type="match status" value="1"/>
</dbReference>
<dbReference type="SUPFAM" id="SSF54211">
    <property type="entry name" value="Ribosomal protein S5 domain 2-like"/>
    <property type="match status" value="1"/>
</dbReference>
<dbReference type="Proteomes" id="UP000824071">
    <property type="component" value="Unassembled WGS sequence"/>
</dbReference>
<reference evidence="4" key="2">
    <citation type="journal article" date="2021" name="PeerJ">
        <title>Extensive microbial diversity within the chicken gut microbiome revealed by metagenomics and culture.</title>
        <authorList>
            <person name="Gilroy R."/>
            <person name="Ravi A."/>
            <person name="Getino M."/>
            <person name="Pursley I."/>
            <person name="Horton D.L."/>
            <person name="Alikhan N.F."/>
            <person name="Baker D."/>
            <person name="Gharbi K."/>
            <person name="Hall N."/>
            <person name="Watson M."/>
            <person name="Adriaenssens E.M."/>
            <person name="Foster-Nyarko E."/>
            <person name="Jarju S."/>
            <person name="Secka A."/>
            <person name="Antonio M."/>
            <person name="Oren A."/>
            <person name="Chaudhuri R.R."/>
            <person name="La Ragione R."/>
            <person name="Hildebrand F."/>
            <person name="Pallen M.J."/>
        </authorList>
    </citation>
    <scope>NUCLEOTIDE SEQUENCE</scope>
    <source>
        <strain evidence="4">ChiGjej1B1-19959</strain>
    </source>
</reference>
<feature type="domain" description="Impact N-terminal" evidence="2">
    <location>
        <begin position="19"/>
        <end position="122"/>
    </location>
</feature>
<dbReference type="EMBL" id="DVMW01000043">
    <property type="protein sequence ID" value="HIU36486.1"/>
    <property type="molecule type" value="Genomic_DNA"/>
</dbReference>
<dbReference type="PANTHER" id="PTHR16301">
    <property type="entry name" value="IMPACT-RELATED"/>
    <property type="match status" value="1"/>
</dbReference>